<evidence type="ECO:0000256" key="1">
    <source>
        <dbReference type="SAM" id="MobiDB-lite"/>
    </source>
</evidence>
<organism evidence="3 4">
    <name type="scientific">Compostimonas suwonensis</name>
    <dbReference type="NCBI Taxonomy" id="1048394"/>
    <lineage>
        <taxon>Bacteria</taxon>
        <taxon>Bacillati</taxon>
        <taxon>Actinomycetota</taxon>
        <taxon>Actinomycetes</taxon>
        <taxon>Micrococcales</taxon>
        <taxon>Microbacteriaceae</taxon>
        <taxon>Compostimonas</taxon>
    </lineage>
</organism>
<dbReference type="CDD" id="cd00143">
    <property type="entry name" value="PP2Cc"/>
    <property type="match status" value="1"/>
</dbReference>
<dbReference type="InterPro" id="IPR036457">
    <property type="entry name" value="PPM-type-like_dom_sf"/>
</dbReference>
<dbReference type="SMART" id="SM00331">
    <property type="entry name" value="PP2C_SIG"/>
    <property type="match status" value="1"/>
</dbReference>
<dbReference type="InterPro" id="IPR001932">
    <property type="entry name" value="PPM-type_phosphatase-like_dom"/>
</dbReference>
<dbReference type="Gene3D" id="3.60.40.10">
    <property type="entry name" value="PPM-type phosphatase domain"/>
    <property type="match status" value="1"/>
</dbReference>
<dbReference type="Proteomes" id="UP000230161">
    <property type="component" value="Unassembled WGS sequence"/>
</dbReference>
<evidence type="ECO:0000313" key="4">
    <source>
        <dbReference type="Proteomes" id="UP000230161"/>
    </source>
</evidence>
<evidence type="ECO:0000259" key="2">
    <source>
        <dbReference type="PROSITE" id="PS51746"/>
    </source>
</evidence>
<reference evidence="3 4" key="1">
    <citation type="submission" date="2017-11" db="EMBL/GenBank/DDBJ databases">
        <title>Genomic Encyclopedia of Archaeal and Bacterial Type Strains, Phase II (KMG-II): From Individual Species to Whole Genera.</title>
        <authorList>
            <person name="Goeker M."/>
        </authorList>
    </citation>
    <scope>NUCLEOTIDE SEQUENCE [LARGE SCALE GENOMIC DNA]</scope>
    <source>
        <strain evidence="3 4">DSM 25625</strain>
    </source>
</reference>
<keyword evidence="4" id="KW-1185">Reference proteome</keyword>
<dbReference type="PROSITE" id="PS51746">
    <property type="entry name" value="PPM_2"/>
    <property type="match status" value="1"/>
</dbReference>
<dbReference type="Pfam" id="PF13672">
    <property type="entry name" value="PP2C_2"/>
    <property type="match status" value="1"/>
</dbReference>
<gene>
    <name evidence="3" type="ORF">CLV54_1347</name>
</gene>
<dbReference type="SMART" id="SM00332">
    <property type="entry name" value="PP2Cc"/>
    <property type="match status" value="1"/>
</dbReference>
<dbReference type="AlphaFoldDB" id="A0A2M9C016"/>
<name>A0A2M9C016_9MICO</name>
<feature type="domain" description="PPM-type phosphatase" evidence="2">
    <location>
        <begin position="19"/>
        <end position="260"/>
    </location>
</feature>
<feature type="region of interest" description="Disordered" evidence="1">
    <location>
        <begin position="259"/>
        <end position="287"/>
    </location>
</feature>
<dbReference type="InterPro" id="IPR015655">
    <property type="entry name" value="PP2C"/>
</dbReference>
<sequence>MVATDHSVMTLPTGVVSLAVGAATDIGTVRRVNEDSFVAAAPVFLVADGMGGHARGDRASQAVARVFTESIGRGGPTTVEAVFSAIRAANLAVRDDSAQDAAEVGLSGTTLTGVALVHTADGGANWLVFNIGDSRVYAWDGRAVRQITVDHSVVQEMVDAGMITAEDAERHPERNVITRAIGANDLVEPDVWLMPAIGRQVFVICSDGLTKELSDLEIAQVLADTAQDGDGSVDASAERLVQQAVAHGGRDNVTAVVLDARMPQDDEPEASASPAGAADLDDTQPRR</sequence>
<dbReference type="SUPFAM" id="SSF81606">
    <property type="entry name" value="PP2C-like"/>
    <property type="match status" value="1"/>
</dbReference>
<proteinExistence type="predicted"/>
<evidence type="ECO:0000313" key="3">
    <source>
        <dbReference type="EMBL" id="PJJ63676.1"/>
    </source>
</evidence>
<dbReference type="PANTHER" id="PTHR47992">
    <property type="entry name" value="PROTEIN PHOSPHATASE"/>
    <property type="match status" value="1"/>
</dbReference>
<protein>
    <submittedName>
        <fullName evidence="3">Serine/threonine protein phosphatase PrpC</fullName>
    </submittedName>
</protein>
<dbReference type="EMBL" id="PGFB01000002">
    <property type="protein sequence ID" value="PJJ63676.1"/>
    <property type="molecule type" value="Genomic_DNA"/>
</dbReference>
<dbReference type="GO" id="GO:0004722">
    <property type="term" value="F:protein serine/threonine phosphatase activity"/>
    <property type="evidence" value="ECO:0007669"/>
    <property type="project" value="InterPro"/>
</dbReference>
<comment type="caution">
    <text evidence="3">The sequence shown here is derived from an EMBL/GenBank/DDBJ whole genome shotgun (WGS) entry which is preliminary data.</text>
</comment>
<accession>A0A2M9C016</accession>